<accession>E3ME97</accession>
<organism evidence="3">
    <name type="scientific">Caenorhabditis remanei</name>
    <name type="common">Caenorhabditis vulgaris</name>
    <dbReference type="NCBI Taxonomy" id="31234"/>
    <lineage>
        <taxon>Eukaryota</taxon>
        <taxon>Metazoa</taxon>
        <taxon>Ecdysozoa</taxon>
        <taxon>Nematoda</taxon>
        <taxon>Chromadorea</taxon>
        <taxon>Rhabditida</taxon>
        <taxon>Rhabditina</taxon>
        <taxon>Rhabditomorpha</taxon>
        <taxon>Rhabditoidea</taxon>
        <taxon>Rhabditidae</taxon>
        <taxon>Peloderinae</taxon>
        <taxon>Caenorhabditis</taxon>
    </lineage>
</organism>
<evidence type="ECO:0000313" key="2">
    <source>
        <dbReference type="EMBL" id="EFO99403.1"/>
    </source>
</evidence>
<dbReference type="OrthoDB" id="10591202at2759"/>
<dbReference type="EMBL" id="DS268438">
    <property type="protein sequence ID" value="EFO99403.1"/>
    <property type="molecule type" value="Genomic_DNA"/>
</dbReference>
<feature type="compositionally biased region" description="Basic and acidic residues" evidence="1">
    <location>
        <begin position="25"/>
        <end position="41"/>
    </location>
</feature>
<keyword evidence="3" id="KW-1185">Reference proteome</keyword>
<feature type="region of interest" description="Disordered" evidence="1">
    <location>
        <begin position="21"/>
        <end position="67"/>
    </location>
</feature>
<proteinExistence type="predicted"/>
<dbReference type="eggNOG" id="ENOG502TK9F">
    <property type="taxonomic scope" value="Eukaryota"/>
</dbReference>
<reference evidence="2" key="1">
    <citation type="submission" date="2007-07" db="EMBL/GenBank/DDBJ databases">
        <title>PCAP assembly of the Caenorhabditis remanei genome.</title>
        <authorList>
            <consortium name="The Caenorhabditis remanei Sequencing Consortium"/>
            <person name="Wilson R.K."/>
        </authorList>
    </citation>
    <scope>NUCLEOTIDE SEQUENCE [LARGE SCALE GENOMIC DNA]</scope>
    <source>
        <strain evidence="2">PB4641</strain>
    </source>
</reference>
<dbReference type="HOGENOM" id="CLU_1497610_0_0_1"/>
<dbReference type="AlphaFoldDB" id="E3ME97"/>
<dbReference type="OMA" id="FQDQWEQ"/>
<sequence length="180" mass="20457">MPYTSKWPYSKFMKQKVDVPSVNFDGDRSTVGKGPDYHLLDNESSGDSSVTDETMTDESYQSPDPKKKTGLFKLVLSVFQRKKPPVRTDTLVSIVGAEEETGNSAEADDTIDLLTNEKQKIAFENRGYVKEVTQTPKLTEGNTDKEKAMEPTTSDNCVKMRFQDQWEQIESKQRNKMKQN</sequence>
<gene>
    <name evidence="2" type="ORF">CRE_22351</name>
</gene>
<evidence type="ECO:0000256" key="1">
    <source>
        <dbReference type="SAM" id="MobiDB-lite"/>
    </source>
</evidence>
<dbReference type="Proteomes" id="UP000008281">
    <property type="component" value="Unassembled WGS sequence"/>
</dbReference>
<evidence type="ECO:0000313" key="3">
    <source>
        <dbReference type="Proteomes" id="UP000008281"/>
    </source>
</evidence>
<dbReference type="InParanoid" id="E3ME97"/>
<name>E3ME97_CAERE</name>
<feature type="compositionally biased region" description="Polar residues" evidence="1">
    <location>
        <begin position="42"/>
        <end position="62"/>
    </location>
</feature>
<protein>
    <submittedName>
        <fullName evidence="2">Uncharacterized protein</fullName>
    </submittedName>
</protein>